<reference evidence="1" key="1">
    <citation type="submission" date="2018-05" db="EMBL/GenBank/DDBJ databases">
        <authorList>
            <person name="Lanie J.A."/>
            <person name="Ng W.-L."/>
            <person name="Kazmierczak K.M."/>
            <person name="Andrzejewski T.M."/>
            <person name="Davidsen T.M."/>
            <person name="Wayne K.J."/>
            <person name="Tettelin H."/>
            <person name="Glass J.I."/>
            <person name="Rusch D."/>
            <person name="Podicherti R."/>
            <person name="Tsui H.-C.T."/>
            <person name="Winkler M.E."/>
        </authorList>
    </citation>
    <scope>NUCLEOTIDE SEQUENCE</scope>
</reference>
<proteinExistence type="predicted"/>
<evidence type="ECO:0000313" key="1">
    <source>
        <dbReference type="EMBL" id="SVB52984.1"/>
    </source>
</evidence>
<protein>
    <submittedName>
        <fullName evidence="1">Uncharacterized protein</fullName>
    </submittedName>
</protein>
<name>A0A382ES52_9ZZZZ</name>
<dbReference type="EMBL" id="UINC01045793">
    <property type="protein sequence ID" value="SVB52984.1"/>
    <property type="molecule type" value="Genomic_DNA"/>
</dbReference>
<accession>A0A382ES52</accession>
<gene>
    <name evidence="1" type="ORF">METZ01_LOCUS205838</name>
</gene>
<organism evidence="1">
    <name type="scientific">marine metagenome</name>
    <dbReference type="NCBI Taxonomy" id="408172"/>
    <lineage>
        <taxon>unclassified sequences</taxon>
        <taxon>metagenomes</taxon>
        <taxon>ecological metagenomes</taxon>
    </lineage>
</organism>
<sequence>MADVTALTNSNTFEEQMTTINSIITKLNTIEADASTMTLAFSATAPTDASIAASTAVLYIDTSDGKLKVKSQNAAGNSVTTYVLSTTS</sequence>
<dbReference type="AlphaFoldDB" id="A0A382ES52"/>